<feature type="region of interest" description="Disordered" evidence="1">
    <location>
        <begin position="246"/>
        <end position="286"/>
    </location>
</feature>
<reference evidence="2" key="1">
    <citation type="submission" date="2021-12" db="EMBL/GenBank/DDBJ databases">
        <title>Prjna785345.</title>
        <authorList>
            <person name="Rujirawat T."/>
            <person name="Krajaejun T."/>
        </authorList>
    </citation>
    <scope>NUCLEOTIDE SEQUENCE</scope>
    <source>
        <strain evidence="2">Pi057C3</strain>
    </source>
</reference>
<dbReference type="InterPro" id="IPR018490">
    <property type="entry name" value="cNMP-bd_dom_sf"/>
</dbReference>
<dbReference type="Proteomes" id="UP001209570">
    <property type="component" value="Unassembled WGS sequence"/>
</dbReference>
<feature type="region of interest" description="Disordered" evidence="1">
    <location>
        <begin position="1"/>
        <end position="50"/>
    </location>
</feature>
<evidence type="ECO:0008006" key="4">
    <source>
        <dbReference type="Google" id="ProtNLM"/>
    </source>
</evidence>
<dbReference type="AlphaFoldDB" id="A0AAD5Q943"/>
<comment type="caution">
    <text evidence="2">The sequence shown here is derived from an EMBL/GenBank/DDBJ whole genome shotgun (WGS) entry which is preliminary data.</text>
</comment>
<dbReference type="EMBL" id="JAKCXM010000041">
    <property type="protein sequence ID" value="KAJ0405698.1"/>
    <property type="molecule type" value="Genomic_DNA"/>
</dbReference>
<keyword evidence="3" id="KW-1185">Reference proteome</keyword>
<protein>
    <recommendedName>
        <fullName evidence="4">Cyclic nucleotide-binding domain-containing protein</fullName>
    </recommendedName>
</protein>
<evidence type="ECO:0000256" key="1">
    <source>
        <dbReference type="SAM" id="MobiDB-lite"/>
    </source>
</evidence>
<feature type="compositionally biased region" description="Low complexity" evidence="1">
    <location>
        <begin position="24"/>
        <end position="46"/>
    </location>
</feature>
<name>A0AAD5Q943_PYTIN</name>
<evidence type="ECO:0000313" key="2">
    <source>
        <dbReference type="EMBL" id="KAJ0405698.1"/>
    </source>
</evidence>
<sequence length="457" mass="49291">MTTPPVRSAQHDGGAVPRLTTTTTGGASRPRSGAASASSTARTPGRPFSSTNLSATVASSRFKSFAVQYEILCRNPVLCEIAKEIPWKNLLDLFTLKFFAVGDVLWRHGETPHELAFVLCGGFLVRHMAPAEPAESATSPVSKDRRVGFQVSQETEVQETIVAEKMIKPGMSLALFAVDHAQPLRYSVVVAKFKSILLALPIGKHRSIMKQLTEPTRTAVQELIVAHEYKLCQSLRIPLPRRRGVMRATTSPAPHRQSGSLARSSSTPTLSTPHSLPSGHHAPSHQADAGALSALTAAPTMSWESLQVAQPTEYEVNSSLLILHQSASTGKLHIPTTVASGKALKVKMLQSTSSAVRALAKKHTTRRLSSICLPAAADAFPPRRESRDIEAEALAAISNASTLLDVVPKVRIGRLLSPLKKPPTLLEDTVGTRCETSMTRTRPLLVADRGEPFRDES</sequence>
<accession>A0AAD5Q943</accession>
<evidence type="ECO:0000313" key="3">
    <source>
        <dbReference type="Proteomes" id="UP001209570"/>
    </source>
</evidence>
<feature type="compositionally biased region" description="Low complexity" evidence="1">
    <location>
        <begin position="260"/>
        <end position="278"/>
    </location>
</feature>
<gene>
    <name evidence="2" type="ORF">P43SY_007339</name>
</gene>
<organism evidence="2 3">
    <name type="scientific">Pythium insidiosum</name>
    <name type="common">Pythiosis disease agent</name>
    <dbReference type="NCBI Taxonomy" id="114742"/>
    <lineage>
        <taxon>Eukaryota</taxon>
        <taxon>Sar</taxon>
        <taxon>Stramenopiles</taxon>
        <taxon>Oomycota</taxon>
        <taxon>Peronosporomycetes</taxon>
        <taxon>Pythiales</taxon>
        <taxon>Pythiaceae</taxon>
        <taxon>Pythium</taxon>
    </lineage>
</organism>
<dbReference type="SUPFAM" id="SSF51206">
    <property type="entry name" value="cAMP-binding domain-like"/>
    <property type="match status" value="1"/>
</dbReference>
<proteinExistence type="predicted"/>